<feature type="region of interest" description="Disordered" evidence="2">
    <location>
        <begin position="225"/>
        <end position="250"/>
    </location>
</feature>
<accession>A0A6J5LG11</accession>
<feature type="compositionally biased region" description="Basic and acidic residues" evidence="2">
    <location>
        <begin position="281"/>
        <end position="304"/>
    </location>
</feature>
<name>A0A6J5LG11_9CAUD</name>
<feature type="region of interest" description="Disordered" evidence="2">
    <location>
        <begin position="279"/>
        <end position="304"/>
    </location>
</feature>
<feature type="coiled-coil region" evidence="1">
    <location>
        <begin position="818"/>
        <end position="845"/>
    </location>
</feature>
<reference evidence="3" key="1">
    <citation type="submission" date="2020-04" db="EMBL/GenBank/DDBJ databases">
        <authorList>
            <person name="Chiriac C."/>
            <person name="Salcher M."/>
            <person name="Ghai R."/>
            <person name="Kavagutti S V."/>
        </authorList>
    </citation>
    <scope>NUCLEOTIDE SEQUENCE</scope>
</reference>
<evidence type="ECO:0000313" key="3">
    <source>
        <dbReference type="EMBL" id="CAB4133131.1"/>
    </source>
</evidence>
<dbReference type="EMBL" id="LR796273">
    <property type="protein sequence ID" value="CAB4133131.1"/>
    <property type="molecule type" value="Genomic_DNA"/>
</dbReference>
<protein>
    <recommendedName>
        <fullName evidence="4">Large polyvalent protein associated domain-containing protein</fullName>
    </recommendedName>
</protein>
<proteinExistence type="predicted"/>
<keyword evidence="1" id="KW-0175">Coiled coil</keyword>
<feature type="region of interest" description="Disordered" evidence="2">
    <location>
        <begin position="321"/>
        <end position="352"/>
    </location>
</feature>
<gene>
    <name evidence="3" type="ORF">UFOVP252_58</name>
</gene>
<feature type="coiled-coil region" evidence="1">
    <location>
        <begin position="393"/>
        <end position="427"/>
    </location>
</feature>
<feature type="compositionally biased region" description="Basic and acidic residues" evidence="2">
    <location>
        <begin position="1827"/>
        <end position="1850"/>
    </location>
</feature>
<evidence type="ECO:0000256" key="2">
    <source>
        <dbReference type="SAM" id="MobiDB-lite"/>
    </source>
</evidence>
<sequence length="1861" mass="204950">MAGISFEEAAGAVTPTPSKGISFEEASTTPAVEGKGGAAFGVYPRPGMEPGKKTPTVTALGAAAASAGEAVVATPGVLLGARAAMAVTPPVAPVVGPFAKPIAGIAGGIAGGALAQLGITSLEGAIDKEFGTDIVATRAQQQKEYPVASTIGQVVGGGANPFMRPGMPGSVTQAAFGGGVMGVVGAGQRAATGGDILDPTAMAIDVGTGIFTKPTKLGERLLGHAAGASDKPTVAPDNLPPKPTAKSTPEEHAALLQELEAIKTKRIATAPLVEAGMKNTKTGEELKMGPKHDQAKKEELKNDSDWQEGFFDERGTFHERQAAVDQAKRSGQIPQDHVLQSPAGEREGLHSGDMRAVGDKRFELTTEESVGKSRENYKTDITKNENERIHLSIERQKALLAKDNANAQRLQEQIDKLEAEHVQLVKDMPEVQFKNKAAPTHEEWHDHVWGSKTLGEAIDKTLAVKGLGGLGQRMLMKALRESSFISNAELKLTKDILKYKDKSGKYKNALGLYYGGSEHRVELGKGSSVTELLHEAMHAGTQKLLLDKTSPAAIEMHRLFDKYQQEHITKYEEKLQQFKEDNPNATLDDLNKFREENDPYGFENVDEFVAEAFTDKDFQRLLSGIDVRERTGGVLSNMWDSFKEVVRLNLGVPNTARSAFDDVIELGSTLVEESKGFKRDANGNIVISPSRLSQQVHDELEREGIAIAHTSPHKFGMFDWVKHALSGEGANAFGAGTYGSQKDSTNTYYVEMAKQKALDKHLESPEGKADKIKLDALTYESFVADEKVGDISYELKRAVQQLEGLKDQLVGPEGDPQKEWAKRKIQEQEAKVKQLEDDFHFANEESSKKDYEVEATIEELAEKIKVPTYHSSIKASSEELLDWDSKNQSDLVTSAFKNLGVESANNLDKTTELKINQALKDGWYGNLEKDGRVGVTVLGRDYIVEAQKIKTFFPDGTTKDIDSLVVHGTGEVVTSFEQAKKSVLEMIYQDQGYTKKTGEQLYRELSVRLEPKDAVTRNLITDREARQIGMAKASIALAEQGVVGNVHNAQGGTEKQFRNYVVFDDSRITQNFVVLASRERKTTPSSTGEPVEVDRTKTDVREIKDLAEFKEIAADIYDKHGPVEAVKFYEGYKAYEKTKLEPIKTTENFVGTYLVEKEATARIVHNNAADIKEMAGKEVNLEQLTYDIDKGVTLTGKAKEIADKFRSLMDDLGKRALENGVIKGWHENYVARNVVAEGAAPPTALQELMTDLFGSGGKGTDPKSVTKYGEERRLKTREDLVRHLDGINSWLEKNGADYRFKLKSDNLAEIYKDYALAVEKTIENKKLIDNLLHIKNPAGESLIKRIPDGEKKPYGWETMDNGELDGYAVHPDLMPHLKFVFDAGPNKLMQAFGAISQFAKRFNVIGSFFHAKSLMEAQSSAQIPIWSPVKEAVVLPIAEKLFKSATGKDLQMSAISKAVEQFRRGGAGDNVDTWIKTGLGFELPEDVSRNILSSTGKFADSMISKFGPKSRVLESSMSTVEKYTLRMFDKFTWDYLHTGLKLSVADAYLDKARQQAAKDGKPFDEMAARKEIAAFVNNSFGGLNWYEAARQTQNEFAKRMALAAYSPQGRRTLQVLLFAPDWTISTLRAFTSALPKELVPTKWHPIEGVKGMLAPTTTADYARMYQFKTALTYLTLLNAVNLIYANRNIWENKDPTRIEFPDGTSMQAMKHAMEPYHWIADPDKTLSNKMGFLPKAAIIGFGGVEYASPNAPKLVDRSASNRLKTVAKTMLPFQAQASMDAPKDEGVKRAVLGTMGLPVYGSTPEQRKVANAERELATKEQAWKYRDKEIKAGRMPMTDKHSAEERALAKRREKLNKAAQQ</sequence>
<organism evidence="3">
    <name type="scientific">uncultured Caudovirales phage</name>
    <dbReference type="NCBI Taxonomy" id="2100421"/>
    <lineage>
        <taxon>Viruses</taxon>
        <taxon>Duplodnaviria</taxon>
        <taxon>Heunggongvirae</taxon>
        <taxon>Uroviricota</taxon>
        <taxon>Caudoviricetes</taxon>
        <taxon>Peduoviridae</taxon>
        <taxon>Maltschvirus</taxon>
        <taxon>Maltschvirus maltsch</taxon>
    </lineage>
</organism>
<feature type="region of interest" description="Disordered" evidence="2">
    <location>
        <begin position="1827"/>
        <end position="1861"/>
    </location>
</feature>
<evidence type="ECO:0000256" key="1">
    <source>
        <dbReference type="SAM" id="Coils"/>
    </source>
</evidence>
<evidence type="ECO:0008006" key="4">
    <source>
        <dbReference type="Google" id="ProtNLM"/>
    </source>
</evidence>